<dbReference type="PROSITE" id="PS50966">
    <property type="entry name" value="ZF_SWIM"/>
    <property type="match status" value="1"/>
</dbReference>
<organism evidence="3">
    <name type="scientific">Salmonella enterica</name>
    <name type="common">Salmonella choleraesuis</name>
    <dbReference type="NCBI Taxonomy" id="28901"/>
    <lineage>
        <taxon>Bacteria</taxon>
        <taxon>Pseudomonadati</taxon>
        <taxon>Pseudomonadota</taxon>
        <taxon>Gammaproteobacteria</taxon>
        <taxon>Enterobacterales</taxon>
        <taxon>Enterobacteriaceae</taxon>
        <taxon>Salmonella</taxon>
    </lineage>
</organism>
<keyword evidence="1" id="KW-0863">Zinc-finger</keyword>
<accession>A0A5U7RFL8</accession>
<dbReference type="GO" id="GO:0008270">
    <property type="term" value="F:zinc ion binding"/>
    <property type="evidence" value="ECO:0007669"/>
    <property type="project" value="UniProtKB-KW"/>
</dbReference>
<keyword evidence="1" id="KW-0862">Zinc</keyword>
<evidence type="ECO:0000256" key="1">
    <source>
        <dbReference type="PROSITE-ProRule" id="PRU00325"/>
    </source>
</evidence>
<keyword evidence="1" id="KW-0479">Metal-binding</keyword>
<sequence length="168" mass="19597">MKIKLIATGSQGDFYDMFLDDDSGKLFVLCTCPAAQKNWMCRHVQCLFRMDEIDIEDMFLYDKKNSKASIGQAMQLLQQNPFVTMRFQKLINTIDELEQAFEGVKNINKECVIYIKEEMLALTHPDHEPPKFTITDLDAIYKYLIENKIIEYRNTLENILKKLNGGKK</sequence>
<dbReference type="AlphaFoldDB" id="A0A5U7RFL8"/>
<proteinExistence type="predicted"/>
<gene>
    <name evidence="3" type="ORF">B2O45_03975</name>
</gene>
<reference evidence="3" key="1">
    <citation type="submission" date="2018-07" db="EMBL/GenBank/DDBJ databases">
        <authorList>
            <consortium name="PulseNet: The National Subtyping Network for Foodborne Disease Surveillance"/>
            <person name="Tarr C.L."/>
            <person name="Trees E."/>
            <person name="Katz L.S."/>
            <person name="Carleton-Romer H.A."/>
            <person name="Stroika S."/>
            <person name="Kucerova Z."/>
            <person name="Roache K.F."/>
            <person name="Sabol A.L."/>
            <person name="Besser J."/>
            <person name="Gerner-Smidt P."/>
        </authorList>
    </citation>
    <scope>NUCLEOTIDE SEQUENCE</scope>
    <source>
        <strain evidence="3">PNUSAS007347</strain>
    </source>
</reference>
<comment type="caution">
    <text evidence="3">The sequence shown here is derived from an EMBL/GenBank/DDBJ whole genome shotgun (WGS) entry which is preliminary data.</text>
</comment>
<dbReference type="InterPro" id="IPR007527">
    <property type="entry name" value="Znf_SWIM"/>
</dbReference>
<name>A0A5U7RFL8_SALER</name>
<protein>
    <recommendedName>
        <fullName evidence="2">SWIM-type domain-containing protein</fullName>
    </recommendedName>
</protein>
<evidence type="ECO:0000313" key="3">
    <source>
        <dbReference type="EMBL" id="EBR5099363.1"/>
    </source>
</evidence>
<dbReference type="EMBL" id="AAGSMQ010000002">
    <property type="protein sequence ID" value="EBR5099363.1"/>
    <property type="molecule type" value="Genomic_DNA"/>
</dbReference>
<feature type="domain" description="SWIM-type" evidence="2">
    <location>
        <begin position="15"/>
        <end position="52"/>
    </location>
</feature>
<evidence type="ECO:0000259" key="2">
    <source>
        <dbReference type="PROSITE" id="PS50966"/>
    </source>
</evidence>